<name>A0ABD3QIP8_9STRA</name>
<sequence length="279" mass="30993">MRGTRYVSRNPTASRNATASRNPYVSENPNVPDGLPHYSFKILGPLAPILLSDDYNDPEKLQSRLRYYSVLMLGTSGFFWTWALFNTLHLRRNSGGFDLGVVSFFGSGVSSSFLLRSASGGKCCDRNQNLGCCGKKDGSESRDDATSHAPPRMYLRAFVVLTQLTVAANYMLGILFSFTAGNRVYVYFATYCFIFSLIWLIVAYAGWVLVAVYTGAVARVYGEEVLNSPPRIGLFRAALIALTNRSARQAISNSYYEEEDDIDDELRALYEGRGGYMNA</sequence>
<feature type="compositionally biased region" description="Polar residues" evidence="1">
    <location>
        <begin position="7"/>
        <end position="28"/>
    </location>
</feature>
<feature type="transmembrane region" description="Helical" evidence="2">
    <location>
        <begin position="184"/>
        <end position="210"/>
    </location>
</feature>
<feature type="transmembrane region" description="Helical" evidence="2">
    <location>
        <begin position="65"/>
        <end position="85"/>
    </location>
</feature>
<evidence type="ECO:0000313" key="4">
    <source>
        <dbReference type="Proteomes" id="UP001530315"/>
    </source>
</evidence>
<dbReference type="EMBL" id="JALLAZ020000254">
    <property type="protein sequence ID" value="KAL3799401.1"/>
    <property type="molecule type" value="Genomic_DNA"/>
</dbReference>
<organism evidence="3 4">
    <name type="scientific">Stephanodiscus triporus</name>
    <dbReference type="NCBI Taxonomy" id="2934178"/>
    <lineage>
        <taxon>Eukaryota</taxon>
        <taxon>Sar</taxon>
        <taxon>Stramenopiles</taxon>
        <taxon>Ochrophyta</taxon>
        <taxon>Bacillariophyta</taxon>
        <taxon>Coscinodiscophyceae</taxon>
        <taxon>Thalassiosirophycidae</taxon>
        <taxon>Stephanodiscales</taxon>
        <taxon>Stephanodiscaceae</taxon>
        <taxon>Stephanodiscus</taxon>
    </lineage>
</organism>
<dbReference type="AlphaFoldDB" id="A0ABD3QIP8"/>
<evidence type="ECO:0008006" key="5">
    <source>
        <dbReference type="Google" id="ProtNLM"/>
    </source>
</evidence>
<feature type="transmembrane region" description="Helical" evidence="2">
    <location>
        <begin position="97"/>
        <end position="115"/>
    </location>
</feature>
<keyword evidence="2" id="KW-0812">Transmembrane</keyword>
<gene>
    <name evidence="3" type="ORF">ACHAW5_010073</name>
</gene>
<comment type="caution">
    <text evidence="3">The sequence shown here is derived from an EMBL/GenBank/DDBJ whole genome shotgun (WGS) entry which is preliminary data.</text>
</comment>
<dbReference type="Proteomes" id="UP001530315">
    <property type="component" value="Unassembled WGS sequence"/>
</dbReference>
<feature type="region of interest" description="Disordered" evidence="1">
    <location>
        <begin position="1"/>
        <end position="28"/>
    </location>
</feature>
<accession>A0ABD3QIP8</accession>
<feature type="transmembrane region" description="Helical" evidence="2">
    <location>
        <begin position="157"/>
        <end position="178"/>
    </location>
</feature>
<keyword evidence="4" id="KW-1185">Reference proteome</keyword>
<proteinExistence type="predicted"/>
<evidence type="ECO:0000313" key="3">
    <source>
        <dbReference type="EMBL" id="KAL3799401.1"/>
    </source>
</evidence>
<protein>
    <recommendedName>
        <fullName evidence="5">Transmembrane protein</fullName>
    </recommendedName>
</protein>
<reference evidence="3 4" key="1">
    <citation type="submission" date="2024-10" db="EMBL/GenBank/DDBJ databases">
        <title>Updated reference genomes for cyclostephanoid diatoms.</title>
        <authorList>
            <person name="Roberts W.R."/>
            <person name="Alverson A.J."/>
        </authorList>
    </citation>
    <scope>NUCLEOTIDE SEQUENCE [LARGE SCALE GENOMIC DNA]</scope>
    <source>
        <strain evidence="3 4">AJA276-08</strain>
    </source>
</reference>
<keyword evidence="2" id="KW-0472">Membrane</keyword>
<evidence type="ECO:0000256" key="1">
    <source>
        <dbReference type="SAM" id="MobiDB-lite"/>
    </source>
</evidence>
<keyword evidence="2" id="KW-1133">Transmembrane helix</keyword>
<evidence type="ECO:0000256" key="2">
    <source>
        <dbReference type="SAM" id="Phobius"/>
    </source>
</evidence>